<evidence type="ECO:0000313" key="1">
    <source>
        <dbReference type="EMBL" id="SES94033.1"/>
    </source>
</evidence>
<gene>
    <name evidence="1" type="ORF">SAMN05216389_103264</name>
</gene>
<dbReference type="RefSeq" id="WP_090867690.1">
    <property type="nucleotide sequence ID" value="NZ_FOHE01000003.1"/>
</dbReference>
<evidence type="ECO:0000313" key="2">
    <source>
        <dbReference type="Proteomes" id="UP000198618"/>
    </source>
</evidence>
<name>A0A1I0AK36_9BACI</name>
<protein>
    <submittedName>
        <fullName evidence="1">Uncharacterized protein</fullName>
    </submittedName>
</protein>
<dbReference type="Proteomes" id="UP000198618">
    <property type="component" value="Unassembled WGS sequence"/>
</dbReference>
<proteinExistence type="predicted"/>
<sequence length="148" mass="16964">MYRFVSFLIIFSIVGILLYFHEQTSHCTTGDVGHHQENIVEIKDTELIPSVKGKVKQDKSGSWFVHIETENFTFAPEKVGNEVINIHEGHAHLYLNGEKINRLYGEYYNLDYLDKGSYTVKVTLNANNHGVLMHEGNTIGFEQDFTVE</sequence>
<dbReference type="EMBL" id="FOHE01000003">
    <property type="protein sequence ID" value="SES94033.1"/>
    <property type="molecule type" value="Genomic_DNA"/>
</dbReference>
<dbReference type="OrthoDB" id="6385276at2"/>
<accession>A0A1I0AK36</accession>
<dbReference type="AlphaFoldDB" id="A0A1I0AK36"/>
<reference evidence="1 2" key="1">
    <citation type="submission" date="2016-10" db="EMBL/GenBank/DDBJ databases">
        <authorList>
            <person name="de Groot N.N."/>
        </authorList>
    </citation>
    <scope>NUCLEOTIDE SEQUENCE [LARGE SCALE GENOMIC DNA]</scope>
    <source>
        <strain evidence="1 2">IBRC-M 10780</strain>
    </source>
</reference>
<keyword evidence="2" id="KW-1185">Reference proteome</keyword>
<organism evidence="1 2">
    <name type="scientific">Oceanobacillus limi</name>
    <dbReference type="NCBI Taxonomy" id="930131"/>
    <lineage>
        <taxon>Bacteria</taxon>
        <taxon>Bacillati</taxon>
        <taxon>Bacillota</taxon>
        <taxon>Bacilli</taxon>
        <taxon>Bacillales</taxon>
        <taxon>Bacillaceae</taxon>
        <taxon>Oceanobacillus</taxon>
    </lineage>
</organism>
<dbReference type="STRING" id="930131.SAMN05216389_103264"/>